<name>A0ABX1BAI9_9ACTN</name>
<sequence length="60" mass="6858">MTWPVRKGDELTADAAILHAERKIRVQEAFTRRDENSWEHTARVDFGQGWVQTEAQTCGG</sequence>
<proteinExistence type="predicted"/>
<reference evidence="1 2" key="1">
    <citation type="submission" date="2020-03" db="EMBL/GenBank/DDBJ databases">
        <title>WGS of actinomycetes isolated from Thailand.</title>
        <authorList>
            <person name="Thawai C."/>
        </authorList>
    </citation>
    <scope>NUCLEOTIDE SEQUENCE [LARGE SCALE GENOMIC DNA]</scope>
    <source>
        <strain evidence="1 2">FMUSA5-5</strain>
    </source>
</reference>
<dbReference type="RefSeq" id="WP_168015935.1">
    <property type="nucleotide sequence ID" value="NZ_JAATEP010000032.1"/>
</dbReference>
<dbReference type="EMBL" id="JAATEP010000032">
    <property type="protein sequence ID" value="NJP94794.1"/>
    <property type="molecule type" value="Genomic_DNA"/>
</dbReference>
<evidence type="ECO:0000313" key="2">
    <source>
        <dbReference type="Proteomes" id="UP000696294"/>
    </source>
</evidence>
<organism evidence="1 2">
    <name type="scientific">Nonomuraea composti</name>
    <dbReference type="NCBI Taxonomy" id="2720023"/>
    <lineage>
        <taxon>Bacteria</taxon>
        <taxon>Bacillati</taxon>
        <taxon>Actinomycetota</taxon>
        <taxon>Actinomycetes</taxon>
        <taxon>Streptosporangiales</taxon>
        <taxon>Streptosporangiaceae</taxon>
        <taxon>Nonomuraea</taxon>
    </lineage>
</organism>
<evidence type="ECO:0000313" key="1">
    <source>
        <dbReference type="EMBL" id="NJP94794.1"/>
    </source>
</evidence>
<gene>
    <name evidence="1" type="ORF">HCN51_36075</name>
</gene>
<accession>A0ABX1BAI9</accession>
<comment type="caution">
    <text evidence="1">The sequence shown here is derived from an EMBL/GenBank/DDBJ whole genome shotgun (WGS) entry which is preliminary data.</text>
</comment>
<dbReference type="Proteomes" id="UP000696294">
    <property type="component" value="Unassembled WGS sequence"/>
</dbReference>
<keyword evidence="2" id="KW-1185">Reference proteome</keyword>
<protein>
    <submittedName>
        <fullName evidence="1">Uncharacterized protein</fullName>
    </submittedName>
</protein>